<evidence type="ECO:0000313" key="4">
    <source>
        <dbReference type="Proteomes" id="UP000265560"/>
    </source>
</evidence>
<gene>
    <name evidence="3" type="ORF">D3880_05405</name>
</gene>
<feature type="region of interest" description="Disordered" evidence="1">
    <location>
        <begin position="288"/>
        <end position="310"/>
    </location>
</feature>
<dbReference type="CDD" id="cd02549">
    <property type="entry name" value="Peptidase_C39A"/>
    <property type="match status" value="1"/>
</dbReference>
<dbReference type="InterPro" id="IPR011990">
    <property type="entry name" value="TPR-like_helical_dom_sf"/>
</dbReference>
<feature type="domain" description="Peptidase C39-like" evidence="2">
    <location>
        <begin position="30"/>
        <end position="140"/>
    </location>
</feature>
<dbReference type="InterPro" id="IPR039564">
    <property type="entry name" value="Peptidase_C39-like"/>
</dbReference>
<dbReference type="EMBL" id="CP032419">
    <property type="protein sequence ID" value="AYC35024.1"/>
    <property type="molecule type" value="Genomic_DNA"/>
</dbReference>
<dbReference type="InterPro" id="IPR039563">
    <property type="entry name" value="Peptidase_C39_single_dom"/>
</dbReference>
<dbReference type="AlphaFoldDB" id="A0A385Z881"/>
<organism evidence="3 4">
    <name type="scientific">Pseudomonas cavernae</name>
    <dbReference type="NCBI Taxonomy" id="2320867"/>
    <lineage>
        <taxon>Bacteria</taxon>
        <taxon>Pseudomonadati</taxon>
        <taxon>Pseudomonadota</taxon>
        <taxon>Gammaproteobacteria</taxon>
        <taxon>Pseudomonadales</taxon>
        <taxon>Pseudomonadaceae</taxon>
        <taxon>Pseudomonas</taxon>
    </lineage>
</organism>
<dbReference type="SUPFAM" id="SSF48452">
    <property type="entry name" value="TPR-like"/>
    <property type="match status" value="1"/>
</dbReference>
<feature type="compositionally biased region" description="Low complexity" evidence="1">
    <location>
        <begin position="297"/>
        <end position="310"/>
    </location>
</feature>
<dbReference type="NCBIfam" id="NF033920">
    <property type="entry name" value="C39_PA2778_fam"/>
    <property type="match status" value="1"/>
</dbReference>
<dbReference type="Gene3D" id="1.25.40.10">
    <property type="entry name" value="Tetratricopeptide repeat domain"/>
    <property type="match status" value="1"/>
</dbReference>
<dbReference type="OrthoDB" id="5611441at2"/>
<accession>A0A385Z881</accession>
<name>A0A385Z881_9PSED</name>
<sequence length="310" mass="33970">MAGLLLGGCAGQVQLPAHSQVLPRSVELGQVPFFPQEAYQCGPAALATMLVQRGVATTPSLLKPQVYLPERQGSLKLELVAAARQHGLLVYPLAPTLDALLTQVAAGNPVLVMQNLRFDWWPQWHFAVLVGYDRVEQQLILRSATSKRWRTDFKSFDATWRRAERWAVVTVPAERLPAEAQLQPWLQAASDLEETGQRRVAERAYRTAATHWPHEPMPAFALANARYAEGDRNGAQQALRDSLQRQPDFALGWFNLSEVLNEQGCAQQASAARACAQQLAPQDSRLAAPLAPAPDKSASACSAVPACPVR</sequence>
<dbReference type="KEGG" id="pcav:D3880_05405"/>
<dbReference type="RefSeq" id="WP_119895670.1">
    <property type="nucleotide sequence ID" value="NZ_CP032419.1"/>
</dbReference>
<proteinExistence type="predicted"/>
<keyword evidence="4" id="KW-1185">Reference proteome</keyword>
<evidence type="ECO:0000313" key="3">
    <source>
        <dbReference type="EMBL" id="AYC35024.1"/>
    </source>
</evidence>
<dbReference type="Gene3D" id="3.90.70.10">
    <property type="entry name" value="Cysteine proteinases"/>
    <property type="match status" value="1"/>
</dbReference>
<evidence type="ECO:0000256" key="1">
    <source>
        <dbReference type="SAM" id="MobiDB-lite"/>
    </source>
</evidence>
<reference evidence="4" key="1">
    <citation type="submission" date="2018-09" db="EMBL/GenBank/DDBJ databases">
        <authorList>
            <person name="Zhu H."/>
        </authorList>
    </citation>
    <scope>NUCLEOTIDE SEQUENCE [LARGE SCALE GENOMIC DNA]</scope>
    <source>
        <strain evidence="4">K2W31S-8</strain>
    </source>
</reference>
<evidence type="ECO:0000259" key="2">
    <source>
        <dbReference type="Pfam" id="PF13529"/>
    </source>
</evidence>
<dbReference type="Pfam" id="PF13529">
    <property type="entry name" value="Peptidase_C39_2"/>
    <property type="match status" value="1"/>
</dbReference>
<protein>
    <submittedName>
        <fullName evidence="3">Peptidase C39 family protein</fullName>
    </submittedName>
</protein>
<dbReference type="Proteomes" id="UP000265560">
    <property type="component" value="Chromosome"/>
</dbReference>